<dbReference type="InterPro" id="IPR000857">
    <property type="entry name" value="MyTH4_dom"/>
</dbReference>
<dbReference type="PANTHER" id="PTHR22903">
    <property type="entry name" value="PLEKHH PROTEIN"/>
    <property type="match status" value="1"/>
</dbReference>
<dbReference type="Gene3D" id="2.30.29.30">
    <property type="entry name" value="Pleckstrin-homology domain (PH domain)/Phosphotyrosine-binding domain (PTB)"/>
    <property type="match status" value="1"/>
</dbReference>
<dbReference type="InterPro" id="IPR035963">
    <property type="entry name" value="FERM_2"/>
</dbReference>
<dbReference type="SUPFAM" id="SSF47031">
    <property type="entry name" value="Second domain of FERM"/>
    <property type="match status" value="1"/>
</dbReference>
<dbReference type="Gene3D" id="1.20.80.10">
    <property type="match status" value="1"/>
</dbReference>
<keyword evidence="4" id="KW-0175">Coiled coil</keyword>
<evidence type="ECO:0000256" key="1">
    <source>
        <dbReference type="ARBA" id="ARBA00022737"/>
    </source>
</evidence>
<dbReference type="SUPFAM" id="SSF50729">
    <property type="entry name" value="PH domain-like"/>
    <property type="match status" value="1"/>
</dbReference>
<dbReference type="Pfam" id="PF02174">
    <property type="entry name" value="IRS"/>
    <property type="match status" value="1"/>
</dbReference>
<keyword evidence="5" id="KW-0505">Motor protein</keyword>
<evidence type="ECO:0000259" key="7">
    <source>
        <dbReference type="PROSITE" id="PS50057"/>
    </source>
</evidence>
<evidence type="ECO:0000256" key="5">
    <source>
        <dbReference type="ARBA" id="ARBA00023175"/>
    </source>
</evidence>
<dbReference type="CDD" id="cd14473">
    <property type="entry name" value="FERM_B-lobe"/>
    <property type="match status" value="1"/>
</dbReference>
<feature type="domain" description="MyTH4" evidence="8">
    <location>
        <begin position="519"/>
        <end position="569"/>
    </location>
</feature>
<evidence type="ECO:0000313" key="10">
    <source>
        <dbReference type="Proteomes" id="UP001217089"/>
    </source>
</evidence>
<sequence length="569" mass="66244">MTKYIRQEVNEEQGFNTVQHMIKLGLDRIELRDEIFCQLIRQTNENPDDKIFHFIVLKVLIVIEGISVTLFVICTLLLVDIAFFLKELEILINYEKFLYYLTYLLSYVKKELWYKNWRKSMQLLSPMVCKIHFMDGKTKGIGVMPVTTDYERYCRGYEYIADILAQWEQENRVSSKPSKYETVSKKGPKMALGGSDAKLIFRKRVYKHIHDIPNDPMEYHLLYAEAVHKVIHVSTVFFFNDIVIKCCIFQDEFPISDRVALQLAGLQAQVTCGEYEEGKDSRYMEEGQYLCQRILSMPGRDWNEEIAGAHRHYGRGKSELEAQVWYLTCVRQFPLYGCTLFPIIHRGHWNHTSETLLAVNMDGIKFIRARDKSVINVFKYSDIESINIDPNDNYITLELKNIPENSSQQKCYMFETSQKEDIGSLIASYSPSHASWLNPEYESLKRTKMTDEEKLKLYEELVRCRRTLSECRLLNRPSQNAGTNFLRQSIRRLTKSKMDKLRSSTVGGSGQFDVNYWSYSKSGLKQSLTIINDPNVEESAVKMFNTILVYSGIDESEKLGQKVVEMGIL</sequence>
<comment type="caution">
    <text evidence="9">The sequence shown here is derived from an EMBL/GenBank/DDBJ whole genome shotgun (WGS) entry which is preliminary data.</text>
</comment>
<dbReference type="Pfam" id="PF00373">
    <property type="entry name" value="FERM_M"/>
    <property type="match status" value="1"/>
</dbReference>
<evidence type="ECO:0000256" key="2">
    <source>
        <dbReference type="ARBA" id="ARBA00022741"/>
    </source>
</evidence>
<dbReference type="InterPro" id="IPR038185">
    <property type="entry name" value="MyTH4_dom_sf"/>
</dbReference>
<dbReference type="InterPro" id="IPR002404">
    <property type="entry name" value="IRS_PTB"/>
</dbReference>
<keyword evidence="10" id="KW-1185">Reference proteome</keyword>
<evidence type="ECO:0000256" key="4">
    <source>
        <dbReference type="ARBA" id="ARBA00023054"/>
    </source>
</evidence>
<dbReference type="InterPro" id="IPR011993">
    <property type="entry name" value="PH-like_dom_sf"/>
</dbReference>
<dbReference type="Gene3D" id="1.25.40.530">
    <property type="entry name" value="MyTH4 domain"/>
    <property type="match status" value="1"/>
</dbReference>
<dbReference type="EMBL" id="JARBDR010000657">
    <property type="protein sequence ID" value="KAJ8309062.1"/>
    <property type="molecule type" value="Genomic_DNA"/>
</dbReference>
<evidence type="ECO:0000256" key="6">
    <source>
        <dbReference type="SAM" id="Phobius"/>
    </source>
</evidence>
<dbReference type="InterPro" id="IPR014352">
    <property type="entry name" value="FERM/acyl-CoA-bd_prot_sf"/>
</dbReference>
<dbReference type="PANTHER" id="PTHR22903:SF8">
    <property type="entry name" value="MAX-1A"/>
    <property type="match status" value="1"/>
</dbReference>
<reference evidence="9 10" key="1">
    <citation type="submission" date="2022-12" db="EMBL/GenBank/DDBJ databases">
        <title>Chromosome-level genome of Tegillarca granosa.</title>
        <authorList>
            <person name="Kim J."/>
        </authorList>
    </citation>
    <scope>NUCLEOTIDE SEQUENCE [LARGE SCALE GENOMIC DNA]</scope>
    <source>
        <strain evidence="9">Teg-2019</strain>
        <tissue evidence="9">Adductor muscle</tissue>
    </source>
</reference>
<dbReference type="PROSITE" id="PS51016">
    <property type="entry name" value="MYTH4"/>
    <property type="match status" value="2"/>
</dbReference>
<keyword evidence="2" id="KW-0547">Nucleotide-binding</keyword>
<keyword evidence="6" id="KW-0472">Membrane</keyword>
<keyword evidence="6" id="KW-1133">Transmembrane helix</keyword>
<feature type="domain" description="FERM" evidence="7">
    <location>
        <begin position="98"/>
        <end position="440"/>
    </location>
</feature>
<evidence type="ECO:0000256" key="3">
    <source>
        <dbReference type="ARBA" id="ARBA00022840"/>
    </source>
</evidence>
<name>A0ABQ9EYI8_TEGGR</name>
<feature type="domain" description="MyTH4" evidence="8">
    <location>
        <begin position="1"/>
        <end position="135"/>
    </location>
</feature>
<keyword evidence="1" id="KW-0677">Repeat</keyword>
<evidence type="ECO:0000259" key="8">
    <source>
        <dbReference type="PROSITE" id="PS51016"/>
    </source>
</evidence>
<keyword evidence="3" id="KW-0067">ATP-binding</keyword>
<gene>
    <name evidence="9" type="ORF">KUTeg_013936</name>
</gene>
<protein>
    <recommendedName>
        <fullName evidence="11">FERM domain-containing protein</fullName>
    </recommendedName>
</protein>
<accession>A0ABQ9EYI8</accession>
<evidence type="ECO:0008006" key="11">
    <source>
        <dbReference type="Google" id="ProtNLM"/>
    </source>
</evidence>
<proteinExistence type="predicted"/>
<dbReference type="InterPro" id="IPR000299">
    <property type="entry name" value="FERM_domain"/>
</dbReference>
<dbReference type="Proteomes" id="UP001217089">
    <property type="component" value="Unassembled WGS sequence"/>
</dbReference>
<organism evidence="9 10">
    <name type="scientific">Tegillarca granosa</name>
    <name type="common">Malaysian cockle</name>
    <name type="synonym">Anadara granosa</name>
    <dbReference type="NCBI Taxonomy" id="220873"/>
    <lineage>
        <taxon>Eukaryota</taxon>
        <taxon>Metazoa</taxon>
        <taxon>Spiralia</taxon>
        <taxon>Lophotrochozoa</taxon>
        <taxon>Mollusca</taxon>
        <taxon>Bivalvia</taxon>
        <taxon>Autobranchia</taxon>
        <taxon>Pteriomorphia</taxon>
        <taxon>Arcoida</taxon>
        <taxon>Arcoidea</taxon>
        <taxon>Arcidae</taxon>
        <taxon>Tegillarca</taxon>
    </lineage>
</organism>
<dbReference type="PROSITE" id="PS50057">
    <property type="entry name" value="FERM_3"/>
    <property type="match status" value="1"/>
</dbReference>
<feature type="transmembrane region" description="Helical" evidence="6">
    <location>
        <begin position="59"/>
        <end position="85"/>
    </location>
</feature>
<evidence type="ECO:0000313" key="9">
    <source>
        <dbReference type="EMBL" id="KAJ8309062.1"/>
    </source>
</evidence>
<dbReference type="InterPro" id="IPR019748">
    <property type="entry name" value="FERM_central"/>
</dbReference>
<keyword evidence="6" id="KW-0812">Transmembrane</keyword>
<dbReference type="Pfam" id="PF00784">
    <property type="entry name" value="MyTH4"/>
    <property type="match status" value="1"/>
</dbReference>